<dbReference type="SMART" id="SM00054">
    <property type="entry name" value="EFh"/>
    <property type="match status" value="2"/>
</dbReference>
<dbReference type="InterPro" id="IPR011992">
    <property type="entry name" value="EF-hand-dom_pair"/>
</dbReference>
<sequence>MPHPPVEGMGPAKPCKEHPMSISSISGSISALTSIGRPPQAQERFEAADTDKSGGLSLEEFQAAGPKDADKTGRTGTRPSAEDMFARMDSDGDGALTQGEMETAFQSMRSEMKGTLLAAQEAASGTSRTGSRPAGPPPDGPPPEGEQTKTASSAASSSPDIASLLSTGSSTGDDDTVSTLISQLQSAIGLYSQKNTGNRSNITSQAA</sequence>
<feature type="region of interest" description="Disordered" evidence="1">
    <location>
        <begin position="1"/>
        <end position="96"/>
    </location>
</feature>
<comment type="caution">
    <text evidence="3">The sequence shown here is derived from an EMBL/GenBank/DDBJ whole genome shotgun (WGS) entry which is preliminary data.</text>
</comment>
<feature type="region of interest" description="Disordered" evidence="1">
    <location>
        <begin position="108"/>
        <end position="176"/>
    </location>
</feature>
<dbReference type="PROSITE" id="PS00018">
    <property type="entry name" value="EF_HAND_1"/>
    <property type="match status" value="1"/>
</dbReference>
<dbReference type="AlphaFoldDB" id="A0A255YWH4"/>
<accession>A0A255YWH4</accession>
<feature type="compositionally biased region" description="Pro residues" evidence="1">
    <location>
        <begin position="134"/>
        <end position="144"/>
    </location>
</feature>
<evidence type="ECO:0000259" key="2">
    <source>
        <dbReference type="PROSITE" id="PS50222"/>
    </source>
</evidence>
<evidence type="ECO:0000313" key="4">
    <source>
        <dbReference type="Proteomes" id="UP000216998"/>
    </source>
</evidence>
<feature type="compositionally biased region" description="Low complexity" evidence="1">
    <location>
        <begin position="21"/>
        <end position="35"/>
    </location>
</feature>
<protein>
    <recommendedName>
        <fullName evidence="2">EF-hand domain-containing protein</fullName>
    </recommendedName>
</protein>
<dbReference type="Gene3D" id="1.10.238.10">
    <property type="entry name" value="EF-hand"/>
    <property type="match status" value="1"/>
</dbReference>
<dbReference type="EMBL" id="NOXU01000031">
    <property type="protein sequence ID" value="OYQ32770.1"/>
    <property type="molecule type" value="Genomic_DNA"/>
</dbReference>
<dbReference type="SUPFAM" id="SSF47473">
    <property type="entry name" value="EF-hand"/>
    <property type="match status" value="1"/>
</dbReference>
<dbReference type="Pfam" id="PF13202">
    <property type="entry name" value="EF-hand_5"/>
    <property type="match status" value="2"/>
</dbReference>
<feature type="domain" description="EF-hand" evidence="2">
    <location>
        <begin position="36"/>
        <end position="71"/>
    </location>
</feature>
<gene>
    <name evidence="3" type="ORF">CHU95_18640</name>
</gene>
<dbReference type="GO" id="GO:0005509">
    <property type="term" value="F:calcium ion binding"/>
    <property type="evidence" value="ECO:0007669"/>
    <property type="project" value="InterPro"/>
</dbReference>
<dbReference type="CDD" id="cd00051">
    <property type="entry name" value="EFh"/>
    <property type="match status" value="1"/>
</dbReference>
<feature type="compositionally biased region" description="Basic and acidic residues" evidence="1">
    <location>
        <begin position="43"/>
        <end position="52"/>
    </location>
</feature>
<feature type="compositionally biased region" description="Basic and acidic residues" evidence="1">
    <location>
        <begin position="80"/>
        <end position="90"/>
    </location>
</feature>
<dbReference type="InterPro" id="IPR018247">
    <property type="entry name" value="EF_Hand_1_Ca_BS"/>
</dbReference>
<feature type="compositionally biased region" description="Low complexity" evidence="1">
    <location>
        <begin position="151"/>
        <end position="166"/>
    </location>
</feature>
<name>A0A255YWH4_9PROT</name>
<feature type="compositionally biased region" description="Polar residues" evidence="1">
    <location>
        <begin position="167"/>
        <end position="176"/>
    </location>
</feature>
<dbReference type="Proteomes" id="UP000216998">
    <property type="component" value="Unassembled WGS sequence"/>
</dbReference>
<organism evidence="3 4">
    <name type="scientific">Niveispirillum lacus</name>
    <dbReference type="NCBI Taxonomy" id="1981099"/>
    <lineage>
        <taxon>Bacteria</taxon>
        <taxon>Pseudomonadati</taxon>
        <taxon>Pseudomonadota</taxon>
        <taxon>Alphaproteobacteria</taxon>
        <taxon>Rhodospirillales</taxon>
        <taxon>Azospirillaceae</taxon>
        <taxon>Niveispirillum</taxon>
    </lineage>
</organism>
<dbReference type="InterPro" id="IPR002048">
    <property type="entry name" value="EF_hand_dom"/>
</dbReference>
<reference evidence="3 4" key="1">
    <citation type="submission" date="2017-07" db="EMBL/GenBank/DDBJ databases">
        <title>Niveispirillum cyanobacteriorum sp. nov., isolated from cyanobacterial aggregates in a eutrophic lake.</title>
        <authorList>
            <person name="Cai H."/>
        </authorList>
    </citation>
    <scope>NUCLEOTIDE SEQUENCE [LARGE SCALE GENOMIC DNA]</scope>
    <source>
        <strain evidence="4">TH1-14</strain>
    </source>
</reference>
<evidence type="ECO:0000256" key="1">
    <source>
        <dbReference type="SAM" id="MobiDB-lite"/>
    </source>
</evidence>
<dbReference type="OrthoDB" id="7366896at2"/>
<keyword evidence="4" id="KW-1185">Reference proteome</keyword>
<evidence type="ECO:0000313" key="3">
    <source>
        <dbReference type="EMBL" id="OYQ32770.1"/>
    </source>
</evidence>
<dbReference type="PROSITE" id="PS50222">
    <property type="entry name" value="EF_HAND_2"/>
    <property type="match status" value="2"/>
</dbReference>
<proteinExistence type="predicted"/>
<feature type="domain" description="EF-hand" evidence="2">
    <location>
        <begin position="76"/>
        <end position="111"/>
    </location>
</feature>